<dbReference type="AlphaFoldDB" id="A0A8J3WIQ3"/>
<gene>
    <name evidence="2" type="ORF">Pro02_74940</name>
</gene>
<proteinExistence type="predicted"/>
<feature type="transmembrane region" description="Helical" evidence="1">
    <location>
        <begin position="78"/>
        <end position="95"/>
    </location>
</feature>
<accession>A0A8J3WIQ3</accession>
<protein>
    <submittedName>
        <fullName evidence="2">Uncharacterized protein</fullName>
    </submittedName>
</protein>
<keyword evidence="1" id="KW-0812">Transmembrane</keyword>
<organism evidence="2 3">
    <name type="scientific">Planobispora rosea</name>
    <dbReference type="NCBI Taxonomy" id="35762"/>
    <lineage>
        <taxon>Bacteria</taxon>
        <taxon>Bacillati</taxon>
        <taxon>Actinomycetota</taxon>
        <taxon>Actinomycetes</taxon>
        <taxon>Streptosporangiales</taxon>
        <taxon>Streptosporangiaceae</taxon>
        <taxon>Planobispora</taxon>
    </lineage>
</organism>
<feature type="transmembrane region" description="Helical" evidence="1">
    <location>
        <begin position="52"/>
        <end position="72"/>
    </location>
</feature>
<name>A0A8J3WIQ3_PLARO</name>
<dbReference type="Proteomes" id="UP000655044">
    <property type="component" value="Unassembled WGS sequence"/>
</dbReference>
<comment type="caution">
    <text evidence="2">The sequence shown here is derived from an EMBL/GenBank/DDBJ whole genome shotgun (WGS) entry which is preliminary data.</text>
</comment>
<keyword evidence="1" id="KW-0472">Membrane</keyword>
<dbReference type="EMBL" id="BOOI01000103">
    <property type="protein sequence ID" value="GIH89086.1"/>
    <property type="molecule type" value="Genomic_DNA"/>
</dbReference>
<keyword evidence="3" id="KW-1185">Reference proteome</keyword>
<keyword evidence="1" id="KW-1133">Transmembrane helix</keyword>
<evidence type="ECO:0000313" key="2">
    <source>
        <dbReference type="EMBL" id="GIH89086.1"/>
    </source>
</evidence>
<sequence>MAMVYGGAQGRQWFLLGEGPGYAARQLALLFTVGTALTTVKVLSVPGDQRPLFITLAVLQATAAAAGWWPVWLRLHPWAPLVLCLPAFVVLSASIV</sequence>
<reference evidence="2" key="1">
    <citation type="submission" date="2021-01" db="EMBL/GenBank/DDBJ databases">
        <title>Whole genome shotgun sequence of Planobispora rosea NBRC 15558.</title>
        <authorList>
            <person name="Komaki H."/>
            <person name="Tamura T."/>
        </authorList>
    </citation>
    <scope>NUCLEOTIDE SEQUENCE</scope>
    <source>
        <strain evidence="2">NBRC 15558</strain>
    </source>
</reference>
<evidence type="ECO:0000256" key="1">
    <source>
        <dbReference type="SAM" id="Phobius"/>
    </source>
</evidence>
<evidence type="ECO:0000313" key="3">
    <source>
        <dbReference type="Proteomes" id="UP000655044"/>
    </source>
</evidence>
<dbReference type="RefSeq" id="WP_189244058.1">
    <property type="nucleotide sequence ID" value="NZ_BMQP01000071.1"/>
</dbReference>
<feature type="transmembrane region" description="Helical" evidence="1">
    <location>
        <begin position="22"/>
        <end position="40"/>
    </location>
</feature>